<dbReference type="PANTHER" id="PTHR38096:SF1">
    <property type="entry name" value="ENTEROBACTIN SYNTHASE COMPONENT D"/>
    <property type="match status" value="1"/>
</dbReference>
<comment type="cofactor">
    <cofactor evidence="3">
        <name>Mg(2+)</name>
        <dbReference type="ChEBI" id="CHEBI:18420"/>
    </cofactor>
</comment>
<dbReference type="GO" id="GO:0009239">
    <property type="term" value="P:enterobactin biosynthetic process"/>
    <property type="evidence" value="ECO:0007669"/>
    <property type="project" value="InterPro"/>
</dbReference>
<dbReference type="SUPFAM" id="SSF56214">
    <property type="entry name" value="4'-phosphopantetheinyl transferase"/>
    <property type="match status" value="1"/>
</dbReference>
<feature type="domain" description="4'-phosphopantetheinyl transferase N-terminal" evidence="5">
    <location>
        <begin position="28"/>
        <end position="94"/>
    </location>
</feature>
<dbReference type="PANTHER" id="PTHR38096">
    <property type="entry name" value="ENTEROBACTIN SYNTHASE COMPONENT D"/>
    <property type="match status" value="1"/>
</dbReference>
<feature type="binding site" evidence="2">
    <location>
        <position position="47"/>
    </location>
    <ligand>
        <name>CoA</name>
        <dbReference type="ChEBI" id="CHEBI:57287"/>
    </ligand>
</feature>
<evidence type="ECO:0000313" key="7">
    <source>
        <dbReference type="Proteomes" id="UP001141259"/>
    </source>
</evidence>
<feature type="binding site" evidence="3">
    <location>
        <position position="107"/>
    </location>
    <ligand>
        <name>Mg(2+)</name>
        <dbReference type="ChEBI" id="CHEBI:18420"/>
    </ligand>
</feature>
<protein>
    <submittedName>
        <fullName evidence="6">4'-phosphopantetheinyl transferase superfamily protein</fullName>
    </submittedName>
</protein>
<feature type="domain" description="4'-phosphopantetheinyl transferase" evidence="4">
    <location>
        <begin position="101"/>
        <end position="178"/>
    </location>
</feature>
<comment type="caution">
    <text evidence="6">The sequence shown here is derived from an EMBL/GenBank/DDBJ whole genome shotgun (WGS) entry which is preliminary data.</text>
</comment>
<evidence type="ECO:0000256" key="3">
    <source>
        <dbReference type="PIRSR" id="PIRSR603542-2"/>
    </source>
</evidence>
<gene>
    <name evidence="6" type="ORF">NZH93_31455</name>
</gene>
<evidence type="ECO:0000259" key="5">
    <source>
        <dbReference type="Pfam" id="PF17837"/>
    </source>
</evidence>
<reference evidence="6" key="1">
    <citation type="submission" date="2022-08" db="EMBL/GenBank/DDBJ databases">
        <authorList>
            <person name="Tistechok S."/>
            <person name="Samborskyy M."/>
            <person name="Roman I."/>
        </authorList>
    </citation>
    <scope>NUCLEOTIDE SEQUENCE</scope>
    <source>
        <strain evidence="6">DSM 103496</strain>
    </source>
</reference>
<evidence type="ECO:0000256" key="1">
    <source>
        <dbReference type="ARBA" id="ARBA00022679"/>
    </source>
</evidence>
<feature type="binding site" evidence="3">
    <location>
        <position position="106"/>
    </location>
    <ligand>
        <name>Mg(2+)</name>
        <dbReference type="ChEBI" id="CHEBI:18420"/>
    </ligand>
</feature>
<dbReference type="AlphaFoldDB" id="A0A9X3AHQ4"/>
<keyword evidence="3" id="KW-0479">Metal-binding</keyword>
<organism evidence="6 7">
    <name type="scientific">Umezawaea endophytica</name>
    <dbReference type="NCBI Taxonomy" id="1654476"/>
    <lineage>
        <taxon>Bacteria</taxon>
        <taxon>Bacillati</taxon>
        <taxon>Actinomycetota</taxon>
        <taxon>Actinomycetes</taxon>
        <taxon>Pseudonocardiales</taxon>
        <taxon>Pseudonocardiaceae</taxon>
        <taxon>Umezawaea</taxon>
    </lineage>
</organism>
<dbReference type="RefSeq" id="WP_259626890.1">
    <property type="nucleotide sequence ID" value="NZ_JANYMP010000018.1"/>
</dbReference>
<dbReference type="InterPro" id="IPR008278">
    <property type="entry name" value="4-PPantetheinyl_Trfase_dom"/>
</dbReference>
<dbReference type="EMBL" id="JANYMP010000018">
    <property type="protein sequence ID" value="MCS7481396.1"/>
    <property type="molecule type" value="Genomic_DNA"/>
</dbReference>
<proteinExistence type="predicted"/>
<dbReference type="InterPro" id="IPR037143">
    <property type="entry name" value="4-PPantetheinyl_Trfase_dom_sf"/>
</dbReference>
<dbReference type="GO" id="GO:0005886">
    <property type="term" value="C:plasma membrane"/>
    <property type="evidence" value="ECO:0007669"/>
    <property type="project" value="TreeGrafter"/>
</dbReference>
<dbReference type="InterPro" id="IPR041354">
    <property type="entry name" value="4PPT_N"/>
</dbReference>
<dbReference type="GO" id="GO:0000287">
    <property type="term" value="F:magnesium ion binding"/>
    <property type="evidence" value="ECO:0007669"/>
    <property type="project" value="InterPro"/>
</dbReference>
<feature type="binding site" evidence="3">
    <location>
        <position position="105"/>
    </location>
    <ligand>
        <name>Mg(2+)</name>
        <dbReference type="ChEBI" id="CHEBI:18420"/>
    </ligand>
</feature>
<accession>A0A9X3AHQ4</accession>
<feature type="binding site" evidence="2">
    <location>
        <position position="39"/>
    </location>
    <ligand>
        <name>CoA</name>
        <dbReference type="ChEBI" id="CHEBI:57287"/>
    </ligand>
</feature>
<dbReference type="GO" id="GO:0009366">
    <property type="term" value="C:enterobactin synthetase complex"/>
    <property type="evidence" value="ECO:0007669"/>
    <property type="project" value="InterPro"/>
</dbReference>
<dbReference type="PRINTS" id="PR01399">
    <property type="entry name" value="ENTSNTHTASED"/>
</dbReference>
<evidence type="ECO:0000259" key="4">
    <source>
        <dbReference type="Pfam" id="PF01648"/>
    </source>
</evidence>
<keyword evidence="3" id="KW-0460">Magnesium</keyword>
<feature type="binding site" evidence="2">
    <location>
        <position position="105"/>
    </location>
    <ligand>
        <name>CoA</name>
        <dbReference type="ChEBI" id="CHEBI:57287"/>
    </ligand>
</feature>
<keyword evidence="7" id="KW-1185">Reference proteome</keyword>
<dbReference type="Proteomes" id="UP001141259">
    <property type="component" value="Unassembled WGS sequence"/>
</dbReference>
<evidence type="ECO:0000256" key="2">
    <source>
        <dbReference type="PIRSR" id="PIRSR603542-1"/>
    </source>
</evidence>
<evidence type="ECO:0000313" key="6">
    <source>
        <dbReference type="EMBL" id="MCS7481396.1"/>
    </source>
</evidence>
<sequence>MITDLLPSPIAAVNRFDDPEGVELFPEELALLEKSVEKRRKEFTTGRHCARTALAQLGFPAVPVLPGPKREPVWPDGVVGSITHCTGYRAAAVARTSDFRSIGIDAEPNAPTPNGVLEAIAVPTELARMDGLRATSDKVSWDRLLFSAKESVYKAWFPLTRLWLGFEDADVTIDPDAGTFSARILIDAPIVDGEPLTGFTGRWLARDGFVITSIAVPA</sequence>
<feature type="binding site" evidence="2">
    <location>
        <position position="154"/>
    </location>
    <ligand>
        <name>CoA</name>
        <dbReference type="ChEBI" id="CHEBI:57287"/>
    </ligand>
</feature>
<dbReference type="Pfam" id="PF17837">
    <property type="entry name" value="4PPT_N"/>
    <property type="match status" value="1"/>
</dbReference>
<feature type="binding site" evidence="2">
    <location>
        <position position="150"/>
    </location>
    <ligand>
        <name>CoA</name>
        <dbReference type="ChEBI" id="CHEBI:57287"/>
    </ligand>
</feature>
<keyword evidence="1 6" id="KW-0808">Transferase</keyword>
<feature type="binding site" evidence="2">
    <location>
        <position position="164"/>
    </location>
    <ligand>
        <name>CoA</name>
        <dbReference type="ChEBI" id="CHEBI:57287"/>
    </ligand>
</feature>
<name>A0A9X3AHQ4_9PSEU</name>
<feature type="binding site" evidence="2">
    <location>
        <begin position="83"/>
        <end position="84"/>
    </location>
    <ligand>
        <name>CoA</name>
        <dbReference type="ChEBI" id="CHEBI:57287"/>
    </ligand>
</feature>
<dbReference type="InterPro" id="IPR003542">
    <property type="entry name" value="Enbac_synth_compD-like"/>
</dbReference>
<dbReference type="GO" id="GO:0008897">
    <property type="term" value="F:holo-[acyl-carrier-protein] synthase activity"/>
    <property type="evidence" value="ECO:0007669"/>
    <property type="project" value="InterPro"/>
</dbReference>
<dbReference type="Pfam" id="PF01648">
    <property type="entry name" value="ACPS"/>
    <property type="match status" value="1"/>
</dbReference>